<dbReference type="Proteomes" id="UP001256711">
    <property type="component" value="Unassembled WGS sequence"/>
</dbReference>
<gene>
    <name evidence="2" type="ORF">P7H43_00260</name>
</gene>
<dbReference type="InterPro" id="IPR008928">
    <property type="entry name" value="6-hairpin_glycosidase_sf"/>
</dbReference>
<dbReference type="RefSeq" id="WP_311834793.1">
    <property type="nucleotide sequence ID" value="NZ_JARQBJ010000001.1"/>
</dbReference>
<name>A0AAW8TSN7_9ENTE</name>
<dbReference type="InterPro" id="IPR010905">
    <property type="entry name" value="Glyco_hydro_88"/>
</dbReference>
<dbReference type="PANTHER" id="PTHR33886:SF8">
    <property type="entry name" value="UNSATURATED RHAMNOGALACTURONAN HYDROLASE (EUROFUNG)"/>
    <property type="match status" value="1"/>
</dbReference>
<dbReference type="Pfam" id="PF07470">
    <property type="entry name" value="Glyco_hydro_88"/>
    <property type="match status" value="1"/>
</dbReference>
<reference evidence="2" key="1">
    <citation type="submission" date="2023-03" db="EMBL/GenBank/DDBJ databases">
        <authorList>
            <person name="Shen W."/>
            <person name="Cai J."/>
        </authorList>
    </citation>
    <scope>NUCLEOTIDE SEQUENCE</scope>
    <source>
        <strain evidence="2">B226-2</strain>
    </source>
</reference>
<dbReference type="Gene3D" id="1.50.10.10">
    <property type="match status" value="1"/>
</dbReference>
<dbReference type="SUPFAM" id="SSF48208">
    <property type="entry name" value="Six-hairpin glycosidases"/>
    <property type="match status" value="1"/>
</dbReference>
<evidence type="ECO:0000313" key="2">
    <source>
        <dbReference type="EMBL" id="MDT2808933.1"/>
    </source>
</evidence>
<dbReference type="InterPro" id="IPR012341">
    <property type="entry name" value="6hp_glycosidase-like_sf"/>
</dbReference>
<dbReference type="InterPro" id="IPR052043">
    <property type="entry name" value="PolySaccharide_Degr_Enz"/>
</dbReference>
<proteinExistence type="predicted"/>
<comment type="caution">
    <text evidence="2">The sequence shown here is derived from an EMBL/GenBank/DDBJ whole genome shotgun (WGS) entry which is preliminary data.</text>
</comment>
<dbReference type="AlphaFoldDB" id="A0AAW8TSN7"/>
<accession>A0AAW8TSN7</accession>
<evidence type="ECO:0000313" key="3">
    <source>
        <dbReference type="Proteomes" id="UP001256711"/>
    </source>
</evidence>
<dbReference type="GO" id="GO:0005975">
    <property type="term" value="P:carbohydrate metabolic process"/>
    <property type="evidence" value="ECO:0007669"/>
    <property type="project" value="InterPro"/>
</dbReference>
<dbReference type="EMBL" id="JARQBJ010000001">
    <property type="protein sequence ID" value="MDT2808933.1"/>
    <property type="molecule type" value="Genomic_DNA"/>
</dbReference>
<evidence type="ECO:0000256" key="1">
    <source>
        <dbReference type="ARBA" id="ARBA00022801"/>
    </source>
</evidence>
<organism evidence="2 3">
    <name type="scientific">Enterococcus asini</name>
    <dbReference type="NCBI Taxonomy" id="57732"/>
    <lineage>
        <taxon>Bacteria</taxon>
        <taxon>Bacillati</taxon>
        <taxon>Bacillota</taxon>
        <taxon>Bacilli</taxon>
        <taxon>Lactobacillales</taxon>
        <taxon>Enterococcaceae</taxon>
        <taxon>Enterococcus</taxon>
    </lineage>
</organism>
<protein>
    <submittedName>
        <fullName evidence="2">Glycoside hydrolase family 88 protein</fullName>
    </submittedName>
</protein>
<dbReference type="GO" id="GO:0016787">
    <property type="term" value="F:hydrolase activity"/>
    <property type="evidence" value="ECO:0007669"/>
    <property type="project" value="UniProtKB-KW"/>
</dbReference>
<sequence>MYFEPMNSAIRNYGSRTETILQTLIQRFIGENPEVPYNPVIDFPEAFPYDEEGWCHCFLDNKLPELLVGEKAVASTYWPCDNDREATLVLDCYGPTRVFVNDKEVFKTQPSQENRRSETHISLELNKGLNRLAFVTEKTTMGVGFRIRTAAPQWDPVYYYQKDTEFLPQLGFNYRIFHNEEDILESSEPRTKLFPTTISYEKEKTLLVKLAVPIEEHHFTYSGSGKLSFADGQQVEPHKKTGFTKDSDWLNLVYVGCNFSEDMASIRWMSSTKTDWLYCGPIDPAQEINFSFASIQKSESNESIYWQAPFEGAHIRLTRCSNLYAHWTYWMGVTLYGFLEAGHFFGKTAWEEYAFASLKQIIDHDEYGKWDKEHYHYALINTQFYWLDELDDCGSFGNFMLESLNYQSDPRIAAIAKRIADFMENKVIRQSDGAFYRKDDTMWVDDLYMSTPFLTRYWKLTGDERCLDDAAQQFLLFKKRSFMEKENLMSHIFDTKFNKANRIPWSRGNGWVLFSLSELLNELPENHEKREALVEFFNQMVAGILNYQDQDGLWHQVIDDETTYPESSCTAMFICAMSRGIRNGYLSDNQKEEAIAAVKHAWQGLITYCLDKDGNLYGVCRGSGHSFSRPYYHGLGWLLNDPHGIGIVALAGVEYEKVLNTENTY</sequence>
<keyword evidence="1 2" id="KW-0378">Hydrolase</keyword>
<dbReference type="PANTHER" id="PTHR33886">
    <property type="entry name" value="UNSATURATED RHAMNOGALACTURONAN HYDROLASE (EUROFUNG)"/>
    <property type="match status" value="1"/>
</dbReference>